<dbReference type="Gene3D" id="2.60.120.260">
    <property type="entry name" value="Galactose-binding domain-like"/>
    <property type="match status" value="1"/>
</dbReference>
<feature type="domain" description="Ice-binding protein C-terminal" evidence="3">
    <location>
        <begin position="288"/>
        <end position="309"/>
    </location>
</feature>
<evidence type="ECO:0000259" key="2">
    <source>
        <dbReference type="Pfam" id="PF00754"/>
    </source>
</evidence>
<dbReference type="Gene3D" id="1.10.1330.10">
    <property type="entry name" value="Dockerin domain"/>
    <property type="match status" value="1"/>
</dbReference>
<evidence type="ECO:0000256" key="1">
    <source>
        <dbReference type="SAM" id="SignalP"/>
    </source>
</evidence>
<dbReference type="Proteomes" id="UP000326837">
    <property type="component" value="Chromosome"/>
</dbReference>
<dbReference type="EMBL" id="AP021861">
    <property type="protein sequence ID" value="BBO33820.1"/>
    <property type="molecule type" value="Genomic_DNA"/>
</dbReference>
<proteinExistence type="predicted"/>
<evidence type="ECO:0000313" key="5">
    <source>
        <dbReference type="Proteomes" id="UP000326837"/>
    </source>
</evidence>
<reference evidence="5" key="1">
    <citation type="submission" date="2019-10" db="EMBL/GenBank/DDBJ databases">
        <title>Lacipirellula parvula gen. nov., sp. nov., representing a lineage of planctomycetes widespread in freshwater anoxic habitats, and description of the family Lacipirellulaceae.</title>
        <authorList>
            <person name="Dedysh S.N."/>
            <person name="Kulichevskaya I.S."/>
            <person name="Beletsky A.V."/>
            <person name="Rakitin A.L."/>
            <person name="Mardanov A.V."/>
            <person name="Ivanova A.A."/>
            <person name="Saltykova V.X."/>
            <person name="Rijpstra W.I.C."/>
            <person name="Sinninghe Damste J.S."/>
            <person name="Ravin N.V."/>
        </authorList>
    </citation>
    <scope>NUCLEOTIDE SEQUENCE [LARGE SCALE GENOMIC DNA]</scope>
    <source>
        <strain evidence="5">PX69</strain>
    </source>
</reference>
<gene>
    <name evidence="4" type="ORF">PLANPX_3432</name>
</gene>
<accession>A0A5K7XAU0</accession>
<dbReference type="SUPFAM" id="SSF49785">
    <property type="entry name" value="Galactose-binding domain-like"/>
    <property type="match status" value="1"/>
</dbReference>
<dbReference type="InterPro" id="IPR036439">
    <property type="entry name" value="Dockerin_dom_sf"/>
</dbReference>
<keyword evidence="5" id="KW-1185">Reference proteome</keyword>
<dbReference type="NCBIfam" id="TIGR02595">
    <property type="entry name" value="PEP_CTERM"/>
    <property type="match status" value="1"/>
</dbReference>
<dbReference type="InterPro" id="IPR008979">
    <property type="entry name" value="Galactose-bd-like_sf"/>
</dbReference>
<evidence type="ECO:0008006" key="6">
    <source>
        <dbReference type="Google" id="ProtNLM"/>
    </source>
</evidence>
<evidence type="ECO:0000313" key="4">
    <source>
        <dbReference type="EMBL" id="BBO33820.1"/>
    </source>
</evidence>
<dbReference type="InterPro" id="IPR013424">
    <property type="entry name" value="Ice-binding_C"/>
</dbReference>
<organism evidence="4 5">
    <name type="scientific">Lacipirellula parvula</name>
    <dbReference type="NCBI Taxonomy" id="2650471"/>
    <lineage>
        <taxon>Bacteria</taxon>
        <taxon>Pseudomonadati</taxon>
        <taxon>Planctomycetota</taxon>
        <taxon>Planctomycetia</taxon>
        <taxon>Pirellulales</taxon>
        <taxon>Lacipirellulaceae</taxon>
        <taxon>Lacipirellula</taxon>
    </lineage>
</organism>
<evidence type="ECO:0000259" key="3">
    <source>
        <dbReference type="Pfam" id="PF07589"/>
    </source>
</evidence>
<dbReference type="InterPro" id="IPR000421">
    <property type="entry name" value="FA58C"/>
</dbReference>
<dbReference type="RefSeq" id="WP_152099511.1">
    <property type="nucleotide sequence ID" value="NZ_AP021861.1"/>
</dbReference>
<dbReference type="AlphaFoldDB" id="A0A5K7XAU0"/>
<dbReference type="KEGG" id="lpav:PLANPX_3432"/>
<name>A0A5K7XAU0_9BACT</name>
<dbReference type="Pfam" id="PF07589">
    <property type="entry name" value="PEP-CTERM"/>
    <property type="match status" value="1"/>
</dbReference>
<keyword evidence="1" id="KW-0732">Signal</keyword>
<feature type="domain" description="F5/8 type C" evidence="2">
    <location>
        <begin position="76"/>
        <end position="202"/>
    </location>
</feature>
<dbReference type="Pfam" id="PF00754">
    <property type="entry name" value="F5_F8_type_C"/>
    <property type="match status" value="1"/>
</dbReference>
<sequence length="311" mass="32122">MPQTKKSFLHITACLAIVATASSGAFGAVVANNEFNLGPEGGTGLYTPTFPSGGSSITDLLNGKLPSNNVGNFQQEGSTGVAALTNGSVQTAYGNGGAESPHAAYATAGAGQSVTYTLGGVYNLSSIVIYGGWNDGGRDAQHYNILTSTDAGLNYTLLTTYDNSPGQTTATPVPVSQRTAFTENALPNLAVNVTNIKVEFLSVENGYTGYTEIDVFGNQLFAPGDANRNGVVDINDFFVISNNFSKVPSSPGLDGDIVVDNLVDVLDFRLWKNSVPAEVAALAANFGVPEPSSLALAGAGLALLAARRRRG</sequence>
<protein>
    <recommendedName>
        <fullName evidence="6">PEP-CTERM protein-sorting domain-containing protein</fullName>
    </recommendedName>
</protein>
<feature type="signal peptide" evidence="1">
    <location>
        <begin position="1"/>
        <end position="27"/>
    </location>
</feature>
<dbReference type="GO" id="GO:0000272">
    <property type="term" value="P:polysaccharide catabolic process"/>
    <property type="evidence" value="ECO:0007669"/>
    <property type="project" value="InterPro"/>
</dbReference>
<feature type="chain" id="PRO_5025056647" description="PEP-CTERM protein-sorting domain-containing protein" evidence="1">
    <location>
        <begin position="28"/>
        <end position="311"/>
    </location>
</feature>